<evidence type="ECO:0000256" key="2">
    <source>
        <dbReference type="SAM" id="Phobius"/>
    </source>
</evidence>
<reference evidence="3" key="1">
    <citation type="submission" date="2023-01" db="EMBL/GenBank/DDBJ databases">
        <title>Genome assembly of the deep-sea coral Lophelia pertusa.</title>
        <authorList>
            <person name="Herrera S."/>
            <person name="Cordes E."/>
        </authorList>
    </citation>
    <scope>NUCLEOTIDE SEQUENCE</scope>
    <source>
        <strain evidence="3">USNM1676648</strain>
        <tissue evidence="3">Polyp</tissue>
    </source>
</reference>
<feature type="transmembrane region" description="Helical" evidence="2">
    <location>
        <begin position="55"/>
        <end position="76"/>
    </location>
</feature>
<evidence type="ECO:0000313" key="3">
    <source>
        <dbReference type="EMBL" id="KAJ7382044.1"/>
    </source>
</evidence>
<dbReference type="AlphaFoldDB" id="A0A9W9ZL85"/>
<evidence type="ECO:0000256" key="1">
    <source>
        <dbReference type="SAM" id="MobiDB-lite"/>
    </source>
</evidence>
<organism evidence="3 4">
    <name type="scientific">Desmophyllum pertusum</name>
    <dbReference type="NCBI Taxonomy" id="174260"/>
    <lineage>
        <taxon>Eukaryota</taxon>
        <taxon>Metazoa</taxon>
        <taxon>Cnidaria</taxon>
        <taxon>Anthozoa</taxon>
        <taxon>Hexacorallia</taxon>
        <taxon>Scleractinia</taxon>
        <taxon>Caryophylliina</taxon>
        <taxon>Caryophylliidae</taxon>
        <taxon>Desmophyllum</taxon>
    </lineage>
</organism>
<keyword evidence="2" id="KW-0472">Membrane</keyword>
<accession>A0A9W9ZL85</accession>
<dbReference type="EMBL" id="MU825945">
    <property type="protein sequence ID" value="KAJ7382044.1"/>
    <property type="molecule type" value="Genomic_DNA"/>
</dbReference>
<evidence type="ECO:0000313" key="4">
    <source>
        <dbReference type="Proteomes" id="UP001163046"/>
    </source>
</evidence>
<keyword evidence="2" id="KW-0812">Transmembrane</keyword>
<comment type="caution">
    <text evidence="3">The sequence shown here is derived from an EMBL/GenBank/DDBJ whole genome shotgun (WGS) entry which is preliminary data.</text>
</comment>
<keyword evidence="2" id="KW-1133">Transmembrane helix</keyword>
<feature type="compositionally biased region" description="Basic and acidic residues" evidence="1">
    <location>
        <begin position="169"/>
        <end position="189"/>
    </location>
</feature>
<protein>
    <submittedName>
        <fullName evidence="3">Uncharacterized protein</fullName>
    </submittedName>
</protein>
<keyword evidence="4" id="KW-1185">Reference proteome</keyword>
<proteinExistence type="predicted"/>
<name>A0A9W9ZL85_9CNID</name>
<sequence length="219" mass="24599">MSRWMQQKPRLNQLNKVKRVALLRLEETIDDVNDADRGETAAETKRELEEKNNSVLAVGISLSLVVGIGLVCILILRRSGSLWLKRPKSAQEAAYEEPVESTAARIMDSPTFHNEFYDADCVLSIGEKTASTRRLSRLGPLPPLPADIEEGIYEVPVVTRNVAYHGLVKETKESKEPITDEPKSEKEFHPPPVYNTLEPPPDDNEDDYDDNIESRSSEA</sequence>
<feature type="region of interest" description="Disordered" evidence="1">
    <location>
        <begin position="169"/>
        <end position="219"/>
    </location>
</feature>
<gene>
    <name evidence="3" type="ORF">OS493_037532</name>
</gene>
<feature type="compositionally biased region" description="Acidic residues" evidence="1">
    <location>
        <begin position="200"/>
        <end position="211"/>
    </location>
</feature>
<dbReference type="Proteomes" id="UP001163046">
    <property type="component" value="Unassembled WGS sequence"/>
</dbReference>
<dbReference type="OrthoDB" id="5981117at2759"/>